<dbReference type="PANTHER" id="PTHR38731">
    <property type="entry name" value="LIPL45-RELATED LIPOPROTEIN-RELATED"/>
    <property type="match status" value="1"/>
</dbReference>
<keyword evidence="1" id="KW-0732">Signal</keyword>
<dbReference type="InterPro" id="IPR006860">
    <property type="entry name" value="FecR"/>
</dbReference>
<dbReference type="KEGG" id="shd:SUTH_00877"/>
<sequence>MKTIRTILATLACLIAGSAFANGTIIQLSGTLSVKRADGSTRILSMKSEVIPGDTLETQKDSYAQIKFKDGATITLKPSTQFTVAAYTFVEARPQEDNAVFSLLKGGIRAVSGLISKRGDQDAYKMNTTTATIGIRGTIFDVDDCKTGRCKKEGGEDDSQEPGVYVSVRDGEVLVANGAGSLSLSAGQFGFIAAANLMPKLLPGDPGLGSIPQASLVETVTSGGKNRGVCD</sequence>
<feature type="signal peptide" evidence="1">
    <location>
        <begin position="1"/>
        <end position="21"/>
    </location>
</feature>
<gene>
    <name evidence="3" type="ORF">SUTH_00877</name>
</gene>
<dbReference type="HOGENOM" id="CLU_085701_0_0_4"/>
<proteinExistence type="predicted"/>
<name>W0SBT7_9PROT</name>
<protein>
    <recommendedName>
        <fullName evidence="2">FecR protein domain-containing protein</fullName>
    </recommendedName>
</protein>
<evidence type="ECO:0000259" key="2">
    <source>
        <dbReference type="Pfam" id="PF04773"/>
    </source>
</evidence>
<dbReference type="Proteomes" id="UP000031637">
    <property type="component" value="Chromosome"/>
</dbReference>
<dbReference type="Gene3D" id="2.60.120.1440">
    <property type="match status" value="1"/>
</dbReference>
<reference evidence="3 4" key="1">
    <citation type="journal article" date="2014" name="Syst. Appl. Microbiol.">
        <title>Complete genomes of freshwater sulfur oxidizers Sulfuricella denitrificans skB26 and Sulfuritalea hydrogenivorans sk43H: genetic insights into the sulfur oxidation pathway of betaproteobacteria.</title>
        <authorList>
            <person name="Watanabe T."/>
            <person name="Kojima H."/>
            <person name="Fukui M."/>
        </authorList>
    </citation>
    <scope>NUCLEOTIDE SEQUENCE [LARGE SCALE GENOMIC DNA]</scope>
    <source>
        <strain evidence="3">DSM22779</strain>
    </source>
</reference>
<dbReference type="EMBL" id="AP012547">
    <property type="protein sequence ID" value="BAO28684.1"/>
    <property type="molecule type" value="Genomic_DNA"/>
</dbReference>
<organism evidence="3 4">
    <name type="scientific">Sulfuritalea hydrogenivorans sk43H</name>
    <dbReference type="NCBI Taxonomy" id="1223802"/>
    <lineage>
        <taxon>Bacteria</taxon>
        <taxon>Pseudomonadati</taxon>
        <taxon>Pseudomonadota</taxon>
        <taxon>Betaproteobacteria</taxon>
        <taxon>Nitrosomonadales</taxon>
        <taxon>Sterolibacteriaceae</taxon>
        <taxon>Sulfuritalea</taxon>
    </lineage>
</organism>
<keyword evidence="4" id="KW-1185">Reference proteome</keyword>
<dbReference type="STRING" id="1223802.SUTH_00877"/>
<evidence type="ECO:0000256" key="1">
    <source>
        <dbReference type="SAM" id="SignalP"/>
    </source>
</evidence>
<dbReference type="Pfam" id="PF04773">
    <property type="entry name" value="FecR"/>
    <property type="match status" value="1"/>
</dbReference>
<accession>W0SBT7</accession>
<dbReference type="RefSeq" id="WP_052473222.1">
    <property type="nucleotide sequence ID" value="NZ_AP012547.1"/>
</dbReference>
<dbReference type="AlphaFoldDB" id="W0SBT7"/>
<feature type="chain" id="PRO_5004795685" description="FecR protein domain-containing protein" evidence="1">
    <location>
        <begin position="22"/>
        <end position="231"/>
    </location>
</feature>
<evidence type="ECO:0000313" key="3">
    <source>
        <dbReference type="EMBL" id="BAO28684.1"/>
    </source>
</evidence>
<feature type="domain" description="FecR protein" evidence="2">
    <location>
        <begin position="54"/>
        <end position="173"/>
    </location>
</feature>
<evidence type="ECO:0000313" key="4">
    <source>
        <dbReference type="Proteomes" id="UP000031637"/>
    </source>
</evidence>